<organism evidence="2 3">
    <name type="scientific">Clostridium thermosuccinogenes</name>
    <dbReference type="NCBI Taxonomy" id="84032"/>
    <lineage>
        <taxon>Bacteria</taxon>
        <taxon>Bacillati</taxon>
        <taxon>Bacillota</taxon>
        <taxon>Clostridia</taxon>
        <taxon>Eubacteriales</taxon>
        <taxon>Clostridiaceae</taxon>
        <taxon>Clostridium</taxon>
    </lineage>
</organism>
<evidence type="ECO:0000259" key="1">
    <source>
        <dbReference type="Pfam" id="PF01656"/>
    </source>
</evidence>
<dbReference type="AlphaFoldDB" id="A0A2K2F9W5"/>
<dbReference type="SUPFAM" id="SSF52540">
    <property type="entry name" value="P-loop containing nucleoside triphosphate hydrolases"/>
    <property type="match status" value="1"/>
</dbReference>
<accession>A0A2K2F9W5</accession>
<dbReference type="EMBL" id="NIOJ01000063">
    <property type="protein sequence ID" value="PNT95583.1"/>
    <property type="molecule type" value="Genomic_DNA"/>
</dbReference>
<protein>
    <recommendedName>
        <fullName evidence="1">CobQ/CobB/MinD/ParA nucleotide binding domain-containing protein</fullName>
    </recommendedName>
</protein>
<dbReference type="InterPro" id="IPR002586">
    <property type="entry name" value="CobQ/CobB/MinD/ParA_Nub-bd_dom"/>
</dbReference>
<dbReference type="Pfam" id="PF01656">
    <property type="entry name" value="CbiA"/>
    <property type="match status" value="1"/>
</dbReference>
<gene>
    <name evidence="2" type="ORF">CDQ84_16780</name>
</gene>
<comment type="caution">
    <text evidence="2">The sequence shown here is derived from an EMBL/GenBank/DDBJ whole genome shotgun (WGS) entry which is preliminary data.</text>
</comment>
<feature type="domain" description="CobQ/CobB/MinD/ParA nucleotide binding" evidence="1">
    <location>
        <begin position="14"/>
        <end position="160"/>
    </location>
</feature>
<dbReference type="Gene3D" id="3.40.50.300">
    <property type="entry name" value="P-loop containing nucleotide triphosphate hydrolases"/>
    <property type="match status" value="1"/>
</dbReference>
<dbReference type="OrthoDB" id="9779501at2"/>
<dbReference type="Proteomes" id="UP000236151">
    <property type="component" value="Unassembled WGS sequence"/>
</dbReference>
<dbReference type="InterPro" id="IPR027417">
    <property type="entry name" value="P-loop_NTPase"/>
</dbReference>
<sequence length="224" mass="25450">MFDKRISFFTGHYGSGKTEIAVNYAIKLSRQSSKTAIVDSDIVNPYFRTADAKDILEQNNIKVVLPLYANTNVDIPALPPEIYTLFRDKEYKVVFDVGGDDLGAKVVSRYNEEILKEQYEMFYVVNTKRPMTDTEEKIEEMIFEIETSARLKITGIINNTNLLEGTTPEDIIEGHKLIEKVAKKLQVPVSFIAGIGDSVEEAGKRLGMKVLKMDKHILLPWDRQ</sequence>
<reference evidence="2 3" key="1">
    <citation type="submission" date="2017-06" db="EMBL/GenBank/DDBJ databases">
        <title>Investigating the central metabolism of Clostridium thermosuccinogenes.</title>
        <authorList>
            <person name="Koendjbiharie J.G."/>
            <person name="van Kranenburg R."/>
        </authorList>
    </citation>
    <scope>NUCLEOTIDE SEQUENCE [LARGE SCALE GENOMIC DNA]</scope>
    <source>
        <strain evidence="2 3">DSM 5806</strain>
    </source>
</reference>
<dbReference type="RefSeq" id="WP_103082894.1">
    <property type="nucleotide sequence ID" value="NZ_CP021850.1"/>
</dbReference>
<proteinExistence type="predicted"/>
<name>A0A2K2F9W5_9CLOT</name>
<keyword evidence="3" id="KW-1185">Reference proteome</keyword>
<evidence type="ECO:0000313" key="3">
    <source>
        <dbReference type="Proteomes" id="UP000236151"/>
    </source>
</evidence>
<dbReference type="KEGG" id="cthd:CDO33_09255"/>
<evidence type="ECO:0000313" key="2">
    <source>
        <dbReference type="EMBL" id="PNT95583.1"/>
    </source>
</evidence>